<dbReference type="InterPro" id="IPR018775">
    <property type="entry name" value="RlaP"/>
</dbReference>
<proteinExistence type="predicted"/>
<dbReference type="Pfam" id="PF10127">
    <property type="entry name" value="RlaP"/>
    <property type="match status" value="1"/>
</dbReference>
<dbReference type="RefSeq" id="YP_009015521.1">
    <property type="nucleotide sequence ID" value="NC_023719.1"/>
</dbReference>
<dbReference type="OrthoDB" id="5415at10239"/>
<accession>G3M9V9</accession>
<dbReference type="GeneID" id="18563433"/>
<dbReference type="EMBL" id="JN638751">
    <property type="protein sequence ID" value="AEO93477.1"/>
    <property type="molecule type" value="Genomic_DNA"/>
</dbReference>
<keyword evidence="2" id="KW-1185">Reference proteome</keyword>
<evidence type="ECO:0000313" key="2">
    <source>
        <dbReference type="Proteomes" id="UP000009273"/>
    </source>
</evidence>
<protein>
    <submittedName>
        <fullName evidence="1">Gp218</fullName>
    </submittedName>
</protein>
<reference evidence="1 2" key="1">
    <citation type="submission" date="2011-09" db="EMBL/GenBank/DDBJ databases">
        <authorList>
            <person name="Pope W.H."/>
            <person name="Pedulla M.L."/>
            <person name="Ford M.E."/>
            <person name="Peebles C.L."/>
            <person name="Hatfull G.H."/>
            <person name="Hendrix R.W."/>
        </authorList>
    </citation>
    <scope>NUCLEOTIDE SEQUENCE [LARGE SCALE GENOMIC DNA]</scope>
    <source>
        <strain evidence="1">G</strain>
    </source>
</reference>
<dbReference type="PANTHER" id="PTHR34817">
    <property type="entry name" value="NUCLEOTIDYLTRANSFERASE"/>
    <property type="match status" value="1"/>
</dbReference>
<organism evidence="1 2">
    <name type="scientific">Bacillus phage G</name>
    <dbReference type="NCBI Taxonomy" id="2884420"/>
    <lineage>
        <taxon>Viruses</taxon>
        <taxon>Duplodnaviria</taxon>
        <taxon>Heunggongvirae</taxon>
        <taxon>Uroviricota</taxon>
        <taxon>Caudoviricetes</taxon>
        <taxon>Donellivirus</taxon>
        <taxon>Donellivirus gee</taxon>
    </lineage>
</organism>
<dbReference type="KEGG" id="vg:18563433"/>
<evidence type="ECO:0000313" key="1">
    <source>
        <dbReference type="EMBL" id="AEO93477.1"/>
    </source>
</evidence>
<gene>
    <name evidence="1" type="primary">218</name>
    <name evidence="1" type="ORF">G_218</name>
</gene>
<dbReference type="PANTHER" id="PTHR34817:SF1">
    <property type="entry name" value="NUCLEOTIDYLTRANSFERASE"/>
    <property type="match status" value="1"/>
</dbReference>
<name>G3M9V9_9CAUD</name>
<dbReference type="Proteomes" id="UP000009273">
    <property type="component" value="Segment"/>
</dbReference>
<sequence>MEKTIEDFGLLIREGFGGSIGYGTNHAKSDVDLRGLFIPKRHFLLGINNVDQFNCKTVKDTKYGKSDDIEYFSLQKFINLALEGNPNVVEQLFINREHVTFENEFGKELYELRYEFLTKNAYGRFGGYAHAQMKRMDSKGNHNGHSSHRDIIEEFGYDTKHAMHLVRLYQMGIQILRDGELYTYRPNRQELLDIRYGKYTLSQIKNYAEELNKELEDAMMKSKIPDYPDFDKINRWVIDVTDRAHGLNTKKGVFKGVTFNVLPLEYEMVDKCSILTVANRLLRKKDKAQAVGVAVPYKDWFTGLRKFEEFKFEKTRIDNIHKVINKVRSCDPKLVDMLYASEKHIIFEHPMAKEFKDKMKTMLSTKYAYNKAYSYVTGNLKAMQNWENLKDRWEKERATTNKKMTDYPPVPKKTLSENAARMTKYGYDTLSAFDIVHVLKLFIELMNTGTIVDSRAYEPELYAIKQGHYKTFEEFNDYVQELLAELEKAKDNSVLTNHNFNEIEDWLIDFIDRFHQQLD</sequence>